<dbReference type="EMBL" id="KL198036">
    <property type="protein sequence ID" value="KDQ14650.1"/>
    <property type="molecule type" value="Genomic_DNA"/>
</dbReference>
<dbReference type="InParanoid" id="A0A067MIU1"/>
<gene>
    <name evidence="1" type="ORF">BOTBODRAFT_628472</name>
</gene>
<dbReference type="AlphaFoldDB" id="A0A067MIU1"/>
<dbReference type="Gene3D" id="3.40.50.300">
    <property type="entry name" value="P-loop containing nucleotide triphosphate hydrolases"/>
    <property type="match status" value="1"/>
</dbReference>
<evidence type="ECO:0000313" key="2">
    <source>
        <dbReference type="Proteomes" id="UP000027195"/>
    </source>
</evidence>
<dbReference type="Proteomes" id="UP000027195">
    <property type="component" value="Unassembled WGS sequence"/>
</dbReference>
<evidence type="ECO:0008006" key="3">
    <source>
        <dbReference type="Google" id="ProtNLM"/>
    </source>
</evidence>
<organism evidence="1 2">
    <name type="scientific">Botryobasidium botryosum (strain FD-172 SS1)</name>
    <dbReference type="NCBI Taxonomy" id="930990"/>
    <lineage>
        <taxon>Eukaryota</taxon>
        <taxon>Fungi</taxon>
        <taxon>Dikarya</taxon>
        <taxon>Basidiomycota</taxon>
        <taxon>Agaricomycotina</taxon>
        <taxon>Agaricomycetes</taxon>
        <taxon>Cantharellales</taxon>
        <taxon>Botryobasidiaceae</taxon>
        <taxon>Botryobasidium</taxon>
    </lineage>
</organism>
<dbReference type="OrthoDB" id="2316594at2759"/>
<dbReference type="STRING" id="930990.A0A067MIU1"/>
<dbReference type="SUPFAM" id="SSF52540">
    <property type="entry name" value="P-loop containing nucleoside triphosphate hydrolases"/>
    <property type="match status" value="1"/>
</dbReference>
<evidence type="ECO:0000313" key="1">
    <source>
        <dbReference type="EMBL" id="KDQ14650.1"/>
    </source>
</evidence>
<protein>
    <recommendedName>
        <fullName evidence="3">Zona occludens toxin N-terminal domain-containing protein</fullName>
    </recommendedName>
</protein>
<dbReference type="HOGENOM" id="CLU_015256_4_0_1"/>
<dbReference type="InterPro" id="IPR027417">
    <property type="entry name" value="P-loop_NTPase"/>
</dbReference>
<reference evidence="2" key="1">
    <citation type="journal article" date="2014" name="Proc. Natl. Acad. Sci. U.S.A.">
        <title>Extensive sampling of basidiomycete genomes demonstrates inadequacy of the white-rot/brown-rot paradigm for wood decay fungi.</title>
        <authorList>
            <person name="Riley R."/>
            <person name="Salamov A.A."/>
            <person name="Brown D.W."/>
            <person name="Nagy L.G."/>
            <person name="Floudas D."/>
            <person name="Held B.W."/>
            <person name="Levasseur A."/>
            <person name="Lombard V."/>
            <person name="Morin E."/>
            <person name="Otillar R."/>
            <person name="Lindquist E.A."/>
            <person name="Sun H."/>
            <person name="LaButti K.M."/>
            <person name="Schmutz J."/>
            <person name="Jabbour D."/>
            <person name="Luo H."/>
            <person name="Baker S.E."/>
            <person name="Pisabarro A.G."/>
            <person name="Walton J.D."/>
            <person name="Blanchette R.A."/>
            <person name="Henrissat B."/>
            <person name="Martin F."/>
            <person name="Cullen D."/>
            <person name="Hibbett D.S."/>
            <person name="Grigoriev I.V."/>
        </authorList>
    </citation>
    <scope>NUCLEOTIDE SEQUENCE [LARGE SCALE GENOMIC DNA]</scope>
    <source>
        <strain evidence="2">FD-172 SS1</strain>
    </source>
</reference>
<sequence length="412" mass="44714">MYFRHLARYSTPLSAQPAHLTLILFQNTPFSAVVCGVQGSGKSHSVGVLIENALVKDPRLGAVEKPLSALVLHFGEGGGNSKPCEAAYQALASRKSHVSGGGVTISPPPVVVYCSPSSLGTIKRVYAPLGKDVTILPLKFDERELDAESFLAMMAVDGSSESAPLYVKIILSILRQLGEDNYTYRAFLQELQKAKVNFNPAQLAGLEQRLALLESFLKKGPRGSIESRFKAGQLTIVDLTDSFLDPASACGLFEIVSRKFVSANVGTGKILVVDEAHKYLSRGESRLTRALLSYIRQQRHLAMRVIISTQEPTVVPPSLLDLSTITILHRFSSRAWWQHLANHVPAELTEEGFDQVVKLKTGEALVFAPTALAMVDGVDGKKTMDQLGRRYLAVKSRSRVTADGGSSVLVVS</sequence>
<keyword evidence="2" id="KW-1185">Reference proteome</keyword>
<proteinExistence type="predicted"/>
<name>A0A067MIU1_BOTB1</name>
<accession>A0A067MIU1</accession>